<dbReference type="SUPFAM" id="SSF51120">
    <property type="entry name" value="beta-Roll"/>
    <property type="match status" value="3"/>
</dbReference>
<dbReference type="Gene3D" id="1.20.140.180">
    <property type="match status" value="1"/>
</dbReference>
<dbReference type="GO" id="GO:0005576">
    <property type="term" value="C:extracellular region"/>
    <property type="evidence" value="ECO:0007669"/>
    <property type="project" value="UniProtKB-SubCell"/>
</dbReference>
<evidence type="ECO:0000259" key="3">
    <source>
        <dbReference type="Pfam" id="PF11647"/>
    </source>
</evidence>
<dbReference type="InterPro" id="IPR001343">
    <property type="entry name" value="Hemolysn_Ca-bd"/>
</dbReference>
<organism evidence="4 5">
    <name type="scientific">Candidatus Fukatsuia symbiotica</name>
    <dbReference type="NCBI Taxonomy" id="1878942"/>
    <lineage>
        <taxon>Bacteria</taxon>
        <taxon>Pseudomonadati</taxon>
        <taxon>Pseudomonadota</taxon>
        <taxon>Gammaproteobacteria</taxon>
        <taxon>Enterobacterales</taxon>
        <taxon>Yersiniaceae</taxon>
        <taxon>Candidatus Fukatsuia</taxon>
    </lineage>
</organism>
<dbReference type="CDD" id="cd16840">
    <property type="entry name" value="toxin_MLD"/>
    <property type="match status" value="1"/>
</dbReference>
<dbReference type="GO" id="GO:0005509">
    <property type="term" value="F:calcium ion binding"/>
    <property type="evidence" value="ECO:0007669"/>
    <property type="project" value="InterPro"/>
</dbReference>
<dbReference type="EMBL" id="CP021659">
    <property type="protein sequence ID" value="AWK14003.1"/>
    <property type="molecule type" value="Genomic_DNA"/>
</dbReference>
<evidence type="ECO:0000313" key="4">
    <source>
        <dbReference type="EMBL" id="AWK14003.1"/>
    </source>
</evidence>
<reference evidence="4 5" key="1">
    <citation type="submission" date="2017-05" db="EMBL/GenBank/DDBJ databases">
        <title>Genome sequence of Candidatus Fukatsuia symbiotica and Candidatus Hamiltonella defensa from Acyrthosiphon pisum strain 5D.</title>
        <authorList>
            <person name="Patel V.A."/>
            <person name="Chevignon G."/>
            <person name="Russell J.A."/>
            <person name="Oliver K.M."/>
        </authorList>
    </citation>
    <scope>NUCLEOTIDE SEQUENCE [LARGE SCALE GENOMIC DNA]</scope>
    <source>
        <strain evidence="4 5">5D</strain>
    </source>
</reference>
<feature type="domain" description="Haemolysin-type calcium binding-related" evidence="2">
    <location>
        <begin position="1523"/>
        <end position="1549"/>
    </location>
</feature>
<dbReference type="Pfam" id="PF11647">
    <property type="entry name" value="MLD"/>
    <property type="match status" value="1"/>
</dbReference>
<dbReference type="InterPro" id="IPR010566">
    <property type="entry name" value="Haemolys_ca-bd"/>
</dbReference>
<accession>A0A2U8I4D8</accession>
<dbReference type="InterPro" id="IPR020972">
    <property type="entry name" value="Dermonecrotic/RTX_toxin_MLD"/>
</dbReference>
<dbReference type="KEGG" id="fsm:CCS41_05135"/>
<dbReference type="STRING" id="1878942.GCA_900128755_01240"/>
<keyword evidence="1" id="KW-0106">Calcium</keyword>
<dbReference type="RefSeq" id="WP_083429599.1">
    <property type="nucleotide sequence ID" value="NZ_CP021659.1"/>
</dbReference>
<dbReference type="SUPFAM" id="SSF158842">
    <property type="entry name" value="PMT central region-like"/>
    <property type="match status" value="1"/>
</dbReference>
<keyword evidence="5" id="KW-1185">Reference proteome</keyword>
<dbReference type="InterPro" id="IPR011049">
    <property type="entry name" value="Serralysin-like_metalloprot_C"/>
</dbReference>
<evidence type="ECO:0000256" key="1">
    <source>
        <dbReference type="ARBA" id="ARBA00022837"/>
    </source>
</evidence>
<dbReference type="GO" id="GO:0090729">
    <property type="term" value="F:toxin activity"/>
    <property type="evidence" value="ECO:0007669"/>
    <property type="project" value="UniProtKB-KW"/>
</dbReference>
<dbReference type="Pfam" id="PF06594">
    <property type="entry name" value="HCBP_related"/>
    <property type="match status" value="1"/>
</dbReference>
<sequence>MGFRRVMSRDQLLKEARVPLKPIGTLYQNILTSLYKLHRTRGTERVETAFILKNQIRTYIEKNPNSNRRRAAFLQLEKQINQALFPVAVADFAEVITPIAIEQPTLAKELYRDTFNTTRSYLLDNPVQGQHLDLTDLSLTHNLAIRLEKIIILVDNLASGNKKYHSLDTQDYLLLTDFFHQHDGKLDIKRVILTAFNEVHYLAWRKNVHHGLQLQDLSPQSGLSGQAALQQIQHWNEIQTEGAVALIDAGRNNHEPRVKIDTRLVLQGLYTDNKASHTSHQTPSHTATLALAWLDARSQGERTANQFLTGLEIHTALNEQRADSLLSQQKTQQTDHLRELFNQIKRTLGNQPFFTHQQIAAFNGETGHYLLKVGNHVLALTHQQQGEQYTSLLYAPNIGEMRVTGSDPNDNMRALYAAVQQYLAGKNSVWGSTTRAEHWGLTQVEGQYPVEVFKVNIDTTKERFPELAKLTKLLVDADTKPTQIDATSDTLWSSLHKKRTDWQQIRQMNHYANKIMKKYGYWSGISGIFQYSSLLTRNDLTKRQREDLIFERNITIASMGLDKVQDISLTGMNRYLARLQSANHVIRAGHTHLGIKLFGSRTGQISIHTATKLTKFAAPTLGLLSSSLDIVNAARLFSQLSSEINPDVRRDIIVNASLSTINAAVGISSGVALAAGGRVAVIATPASIAISMAITVVTQNYAAIRTLRTIEKYTRLTFSEKIDNYVQLFWGAGPRAEVQNRIQREQTRENARAYYDRIVDEYADKMVNTSTRGINTVYYSRGDFDLQKNNYRILFVYKIIGRKRNKLRILPLTNQDRIYPEDIPRVKTEYRNHHKYKYFKLHFSERSSQYHYFTPTNLHDVDDVVDASDPLGGLTASVRKTLAVPTSADQRQPDQQAGAMVQEGAILFYLGGGNDVAIGHPNKKNIFQVAAGSKDYTGGQLADVFYLTGAAAPTTASKLNGGKSHGNIIIADSKPSAGTGYNIDLKLGTVRYHEQEALIARIDNIEHAVGHAETNDILIGNQESNHLDGKGGDDKLYGNDGDDILVLARGFADGGNGIDTYHILQNPKTDLSVINIDESSSQETSRQEVSNIMLDYHVDHIKAVTFIKPDKRITGLNTKSRRYGIEILLQNDNGTETILRLQDVYRLADNDETQVEQVKQYLLSTRDGMQLFPEWPSVIKWNTEDNCWPFSPSFKAQYRVTYDHRKSSLDFFNTPTTNGFIHLKQQYMEQPGEVTVAGTRVVLPSFVQLMAEDTAFNDHLEGNKQNNQLYSRYGNDRLKGDAGTDIYHIYSNQISPNRATLRREITLDNQDTQPDPQLDLLVLHNLSIEQLNKIDRDGDDILLSRAIADPDNNVDMAIRIKNFMRDASYRHIALMDKSGGFYQLNVDQQEQPYLDKTQSDMQATEGNDIIRLSGAVVLTDNTFDALDGDDIIIDISERDRCLIGGAGNDILIATGAGKKTFIGGLGDDKLFGANGDDTYHFARGDGYDEIEDSGGTDTLLLSGAIWREEMLFQRNKDNLQIMIRWRNTYDAITIKNYFTSSENKIEKIRTEEEEITAAEIETLVQTMPLFPTDAPSSLQPTPTAAINGANLLTHPSSSSSAW</sequence>
<dbReference type="PRINTS" id="PR00313">
    <property type="entry name" value="CABNDNGRPT"/>
</dbReference>
<proteinExistence type="predicted"/>
<evidence type="ECO:0000259" key="2">
    <source>
        <dbReference type="Pfam" id="PF06594"/>
    </source>
</evidence>
<feature type="domain" description="Dermonecrotic/RTX toxin membrane localization" evidence="3">
    <location>
        <begin position="6"/>
        <end position="85"/>
    </location>
</feature>
<evidence type="ECO:0000313" key="5">
    <source>
        <dbReference type="Proteomes" id="UP000261875"/>
    </source>
</evidence>
<name>A0A2U8I4D8_9GAMM</name>
<dbReference type="OrthoDB" id="8481600at2"/>
<dbReference type="Pfam" id="PF00353">
    <property type="entry name" value="HemolysinCabind"/>
    <property type="match status" value="3"/>
</dbReference>
<dbReference type="Proteomes" id="UP000261875">
    <property type="component" value="Chromosome"/>
</dbReference>
<dbReference type="GO" id="GO:0033644">
    <property type="term" value="C:host cell membrane"/>
    <property type="evidence" value="ECO:0007669"/>
    <property type="project" value="UniProtKB-SubCell"/>
</dbReference>
<protein>
    <submittedName>
        <fullName evidence="4">Uncharacterized protein</fullName>
    </submittedName>
</protein>
<dbReference type="Gene3D" id="2.150.10.10">
    <property type="entry name" value="Serralysin-like metalloprotease, C-terminal"/>
    <property type="match status" value="2"/>
</dbReference>
<gene>
    <name evidence="4" type="ORF">CCS41_05135</name>
</gene>